<evidence type="ECO:0000313" key="2">
    <source>
        <dbReference type="EMBL" id="EPS95164.1"/>
    </source>
</evidence>
<gene>
    <name evidence="2" type="ORF">FOMPIDRAFT_1062850</name>
</gene>
<name>S8F8W8_FOMSC</name>
<dbReference type="EMBL" id="KE504213">
    <property type="protein sequence ID" value="EPS95164.1"/>
    <property type="molecule type" value="Genomic_DNA"/>
</dbReference>
<dbReference type="AlphaFoldDB" id="S8F8W8"/>
<dbReference type="Proteomes" id="UP000015241">
    <property type="component" value="Unassembled WGS sequence"/>
</dbReference>
<dbReference type="HOGENOM" id="CLU_1786876_0_0_1"/>
<evidence type="ECO:0000313" key="3">
    <source>
        <dbReference type="Proteomes" id="UP000015241"/>
    </source>
</evidence>
<reference evidence="2 3" key="1">
    <citation type="journal article" date="2012" name="Science">
        <title>The Paleozoic origin of enzymatic lignin decomposition reconstructed from 31 fungal genomes.</title>
        <authorList>
            <person name="Floudas D."/>
            <person name="Binder M."/>
            <person name="Riley R."/>
            <person name="Barry K."/>
            <person name="Blanchette R.A."/>
            <person name="Henrissat B."/>
            <person name="Martinez A.T."/>
            <person name="Otillar R."/>
            <person name="Spatafora J.W."/>
            <person name="Yadav J.S."/>
            <person name="Aerts A."/>
            <person name="Benoit I."/>
            <person name="Boyd A."/>
            <person name="Carlson A."/>
            <person name="Copeland A."/>
            <person name="Coutinho P.M."/>
            <person name="de Vries R.P."/>
            <person name="Ferreira P."/>
            <person name="Findley K."/>
            <person name="Foster B."/>
            <person name="Gaskell J."/>
            <person name="Glotzer D."/>
            <person name="Gorecki P."/>
            <person name="Heitman J."/>
            <person name="Hesse C."/>
            <person name="Hori C."/>
            <person name="Igarashi K."/>
            <person name="Jurgens J.A."/>
            <person name="Kallen N."/>
            <person name="Kersten P."/>
            <person name="Kohler A."/>
            <person name="Kuees U."/>
            <person name="Kumar T.K.A."/>
            <person name="Kuo A."/>
            <person name="LaButti K."/>
            <person name="Larrondo L.F."/>
            <person name="Lindquist E."/>
            <person name="Ling A."/>
            <person name="Lombard V."/>
            <person name="Lucas S."/>
            <person name="Lundell T."/>
            <person name="Martin R."/>
            <person name="McLaughlin D.J."/>
            <person name="Morgenstern I."/>
            <person name="Morin E."/>
            <person name="Murat C."/>
            <person name="Nagy L.G."/>
            <person name="Nolan M."/>
            <person name="Ohm R.A."/>
            <person name="Patyshakuliyeva A."/>
            <person name="Rokas A."/>
            <person name="Ruiz-Duenas F.J."/>
            <person name="Sabat G."/>
            <person name="Salamov A."/>
            <person name="Samejima M."/>
            <person name="Schmutz J."/>
            <person name="Slot J.C."/>
            <person name="St John F."/>
            <person name="Stenlid J."/>
            <person name="Sun H."/>
            <person name="Sun S."/>
            <person name="Syed K."/>
            <person name="Tsang A."/>
            <person name="Wiebenga A."/>
            <person name="Young D."/>
            <person name="Pisabarro A."/>
            <person name="Eastwood D.C."/>
            <person name="Martin F."/>
            <person name="Cullen D."/>
            <person name="Grigoriev I.V."/>
            <person name="Hibbett D.S."/>
        </authorList>
    </citation>
    <scope>NUCLEOTIDE SEQUENCE</scope>
    <source>
        <strain evidence="3">FP-58527</strain>
    </source>
</reference>
<feature type="compositionally biased region" description="Pro residues" evidence="1">
    <location>
        <begin position="19"/>
        <end position="28"/>
    </location>
</feature>
<dbReference type="InParanoid" id="S8F8W8"/>
<sequence>MSSLTPSYATVLKRGKGAFPPPGLPPKPKGPRPVQGEAKPQPQYSRAKLVRPLIITQPTPRREVQEERTRYAEILDGEWDVVWEGFESINTKYTARRQGHHQEGKVEYTTWPPVLSGQIAPGFAVEHLVSVPTRPRRTGVTIKKD</sequence>
<keyword evidence="3" id="KW-1185">Reference proteome</keyword>
<protein>
    <submittedName>
        <fullName evidence="2">Uncharacterized protein</fullName>
    </submittedName>
</protein>
<evidence type="ECO:0000256" key="1">
    <source>
        <dbReference type="SAM" id="MobiDB-lite"/>
    </source>
</evidence>
<feature type="region of interest" description="Disordered" evidence="1">
    <location>
        <begin position="1"/>
        <end position="51"/>
    </location>
</feature>
<accession>S8F8W8</accession>
<proteinExistence type="predicted"/>
<organism evidence="2 3">
    <name type="scientific">Fomitopsis schrenkii</name>
    <name type="common">Brown rot fungus</name>
    <dbReference type="NCBI Taxonomy" id="2126942"/>
    <lineage>
        <taxon>Eukaryota</taxon>
        <taxon>Fungi</taxon>
        <taxon>Dikarya</taxon>
        <taxon>Basidiomycota</taxon>
        <taxon>Agaricomycotina</taxon>
        <taxon>Agaricomycetes</taxon>
        <taxon>Polyporales</taxon>
        <taxon>Fomitopsis</taxon>
    </lineage>
</organism>